<keyword evidence="2" id="KW-1185">Reference proteome</keyword>
<sequence length="100" mass="11673">MMLIECPVCKEKRPELEFRYAGEAHIARPEDPDALSDQEWAKYLFIRSNPRGTHFERWVHAHGCAKFFNAVRDTVTDKFVMTYKCGEARPSPEQIAERQS</sequence>
<gene>
    <name evidence="1" type="ORF">L1I42_08105</name>
</gene>
<dbReference type="InterPro" id="IPR006279">
    <property type="entry name" value="SoxD"/>
</dbReference>
<dbReference type="EMBL" id="JAKGTI010000001">
    <property type="protein sequence ID" value="MCF4098449.1"/>
    <property type="molecule type" value="Genomic_DNA"/>
</dbReference>
<reference evidence="1 2" key="1">
    <citation type="submission" date="2022-01" db="EMBL/GenBank/DDBJ databases">
        <title>Maritalea mediterranea sp. nov., isolated from marine plastic residues from the Malva-rosa beach (Valencia, Spain).</title>
        <authorList>
            <person name="Vidal-Verdu A."/>
            <person name="Molina-Menor E."/>
            <person name="Pascual J."/>
            <person name="Pereto J."/>
            <person name="Porcar M."/>
        </authorList>
    </citation>
    <scope>NUCLEOTIDE SEQUENCE [LARGE SCALE GENOMIC DNA]</scope>
    <source>
        <strain evidence="1 2">P4.10X</strain>
    </source>
</reference>
<dbReference type="Pfam" id="PF04267">
    <property type="entry name" value="SoxD"/>
    <property type="match status" value="1"/>
</dbReference>
<name>A0ABS9E6F5_9HYPH</name>
<dbReference type="NCBIfam" id="TIGR01374">
    <property type="entry name" value="soxD"/>
    <property type="match status" value="1"/>
</dbReference>
<accession>A0ABS9E6F5</accession>
<dbReference type="InterPro" id="IPR038561">
    <property type="entry name" value="SoxD_sf"/>
</dbReference>
<proteinExistence type="predicted"/>
<comment type="caution">
    <text evidence="1">The sequence shown here is derived from an EMBL/GenBank/DDBJ whole genome shotgun (WGS) entry which is preliminary data.</text>
</comment>
<dbReference type="RefSeq" id="WP_236113968.1">
    <property type="nucleotide sequence ID" value="NZ_JAKGTI010000001.1"/>
</dbReference>
<protein>
    <submittedName>
        <fullName evidence="1">Sarcosine oxidase subunit delta</fullName>
    </submittedName>
</protein>
<evidence type="ECO:0000313" key="2">
    <source>
        <dbReference type="Proteomes" id="UP001201217"/>
    </source>
</evidence>
<organism evidence="1 2">
    <name type="scientific">Maritalea mediterranea</name>
    <dbReference type="NCBI Taxonomy" id="2909667"/>
    <lineage>
        <taxon>Bacteria</taxon>
        <taxon>Pseudomonadati</taxon>
        <taxon>Pseudomonadota</taxon>
        <taxon>Alphaproteobacteria</taxon>
        <taxon>Hyphomicrobiales</taxon>
        <taxon>Devosiaceae</taxon>
        <taxon>Maritalea</taxon>
    </lineage>
</organism>
<evidence type="ECO:0000313" key="1">
    <source>
        <dbReference type="EMBL" id="MCF4098449.1"/>
    </source>
</evidence>
<dbReference type="Gene3D" id="3.30.2270.10">
    <property type="entry name" value="Folate-binding superfamily"/>
    <property type="match status" value="1"/>
</dbReference>
<dbReference type="Proteomes" id="UP001201217">
    <property type="component" value="Unassembled WGS sequence"/>
</dbReference>